<dbReference type="RefSeq" id="WP_133609531.1">
    <property type="nucleotide sequence ID" value="NZ_SNXW01000006.1"/>
</dbReference>
<dbReference type="EMBL" id="SNXW01000006">
    <property type="protein sequence ID" value="TDP82275.1"/>
    <property type="molecule type" value="Genomic_DNA"/>
</dbReference>
<evidence type="ECO:0000259" key="3">
    <source>
        <dbReference type="PROSITE" id="PS51186"/>
    </source>
</evidence>
<comment type="caution">
    <text evidence="4">The sequence shown here is derived from an EMBL/GenBank/DDBJ whole genome shotgun (WGS) entry which is preliminary data.</text>
</comment>
<accession>A0A4R6R8Y1</accession>
<dbReference type="InterPro" id="IPR000182">
    <property type="entry name" value="GNAT_dom"/>
</dbReference>
<sequence>MAGTEPTGHTPAVRISRVAPAQLSAYKSLRDEALRLHPDAFDADIESEQARPPESYLGRLGLGETRGGSFLLGAWLGQDLIGMIGLERQTQAKLRHSAELNSMMVHPAHTGSGVGLMLIEAAIAEARQALGLEQIVLRVSTSSQSAIRLYERAGFQGCGVLPHALKLTDKNGQARYFDKLTMVLIL</sequence>
<dbReference type="OrthoDB" id="9799092at2"/>
<reference evidence="4 5" key="1">
    <citation type="submission" date="2019-03" db="EMBL/GenBank/DDBJ databases">
        <title>Genomic Encyclopedia of Type Strains, Phase IV (KMG-IV): sequencing the most valuable type-strain genomes for metagenomic binning, comparative biology and taxonomic classification.</title>
        <authorList>
            <person name="Goeker M."/>
        </authorList>
    </citation>
    <scope>NUCLEOTIDE SEQUENCE [LARGE SCALE GENOMIC DNA]</scope>
    <source>
        <strain evidence="4 5">DSM 11901</strain>
    </source>
</reference>
<dbReference type="GO" id="GO:0016747">
    <property type="term" value="F:acyltransferase activity, transferring groups other than amino-acyl groups"/>
    <property type="evidence" value="ECO:0007669"/>
    <property type="project" value="InterPro"/>
</dbReference>
<organism evidence="4 5">
    <name type="scientific">Aquabacterium commune</name>
    <dbReference type="NCBI Taxonomy" id="70586"/>
    <lineage>
        <taxon>Bacteria</taxon>
        <taxon>Pseudomonadati</taxon>
        <taxon>Pseudomonadota</taxon>
        <taxon>Betaproteobacteria</taxon>
        <taxon>Burkholderiales</taxon>
        <taxon>Aquabacterium</taxon>
    </lineage>
</organism>
<keyword evidence="5" id="KW-1185">Reference proteome</keyword>
<name>A0A4R6R8Y1_9BURK</name>
<keyword evidence="2" id="KW-0012">Acyltransferase</keyword>
<feature type="domain" description="N-acetyltransferase" evidence="3">
    <location>
        <begin position="13"/>
        <end position="183"/>
    </location>
</feature>
<evidence type="ECO:0000256" key="1">
    <source>
        <dbReference type="ARBA" id="ARBA00022679"/>
    </source>
</evidence>
<dbReference type="Gene3D" id="3.40.630.30">
    <property type="match status" value="1"/>
</dbReference>
<dbReference type="CDD" id="cd04301">
    <property type="entry name" value="NAT_SF"/>
    <property type="match status" value="1"/>
</dbReference>
<dbReference type="Proteomes" id="UP000294593">
    <property type="component" value="Unassembled WGS sequence"/>
</dbReference>
<dbReference type="InterPro" id="IPR050832">
    <property type="entry name" value="Bact_Acetyltransf"/>
</dbReference>
<evidence type="ECO:0000313" key="5">
    <source>
        <dbReference type="Proteomes" id="UP000294593"/>
    </source>
</evidence>
<proteinExistence type="predicted"/>
<evidence type="ECO:0000313" key="4">
    <source>
        <dbReference type="EMBL" id="TDP82275.1"/>
    </source>
</evidence>
<dbReference type="AlphaFoldDB" id="A0A4R6R8Y1"/>
<keyword evidence="1" id="KW-0808">Transferase</keyword>
<gene>
    <name evidence="4" type="ORF">EV672_106238</name>
</gene>
<dbReference type="InterPro" id="IPR016181">
    <property type="entry name" value="Acyl_CoA_acyltransferase"/>
</dbReference>
<dbReference type="Pfam" id="PF00583">
    <property type="entry name" value="Acetyltransf_1"/>
    <property type="match status" value="1"/>
</dbReference>
<dbReference type="SUPFAM" id="SSF55729">
    <property type="entry name" value="Acyl-CoA N-acyltransferases (Nat)"/>
    <property type="match status" value="1"/>
</dbReference>
<dbReference type="PANTHER" id="PTHR43877">
    <property type="entry name" value="AMINOALKYLPHOSPHONATE N-ACETYLTRANSFERASE-RELATED-RELATED"/>
    <property type="match status" value="1"/>
</dbReference>
<evidence type="ECO:0000256" key="2">
    <source>
        <dbReference type="ARBA" id="ARBA00023315"/>
    </source>
</evidence>
<dbReference type="PROSITE" id="PS51186">
    <property type="entry name" value="GNAT"/>
    <property type="match status" value="1"/>
</dbReference>
<protein>
    <recommendedName>
        <fullName evidence="3">N-acetyltransferase domain-containing protein</fullName>
    </recommendedName>
</protein>
<dbReference type="PANTHER" id="PTHR43877:SF2">
    <property type="entry name" value="AMINOALKYLPHOSPHONATE N-ACETYLTRANSFERASE-RELATED"/>
    <property type="match status" value="1"/>
</dbReference>